<dbReference type="SUPFAM" id="SSF52540">
    <property type="entry name" value="P-loop containing nucleoside triphosphate hydrolases"/>
    <property type="match status" value="1"/>
</dbReference>
<dbReference type="EC" id="3.6.3.-" evidence="10"/>
<accession>A0A174SX43</accession>
<dbReference type="Gene3D" id="3.40.50.300">
    <property type="entry name" value="P-loop containing nucleotide triphosphate hydrolases"/>
    <property type="match status" value="1"/>
</dbReference>
<sequence>MIRYLKRYKLLLFITILFTTISSLSYVFIAILLQQVMDIVDMGDMEGFIRILLFSLSYFALMGVFMYLQSLFSKKFVCKIMKDIRSKTFIGIERHTIEEYSKNHTADYLSAITNDVKMIEDNYLLPLLQVIQYTIIFIASLAVMIYFDIIVTICVIISIAIMLIVPSLFGGVLSKRQDKYSDMLSSFTNHVKDLLSGFEVIKSYRMKKYVLARFERSNEDTIKAKYSVDKAIAANEAVSMVLALLVQVVVVFLSAYFIIIGRISAGALLGMVQVSSNLANPLLIIFSNIPKIKSINPIAQKLNDLSDFVERDAGIKKAPAFNEAIYVEDLYFSYDKKNNVINGISLSIEKGKKYAFVGKSGCGKSTLIKLIAGYYSDFTGNVQYDSDNLSTLDIDKITGLSSIIHQNVYMFDESIFDNICLHEDYSENELQSVLSESGLSSFIKQVPNGLKYRVGENGDNLSGGQKQRIAVARALIRKKPLLILDEGTSAIDMQTAYDIESRLLAISDLTLLTITHNMSKDILELYDEIVFMADGKIIEQGTFETLISRHTAFYDFYQLKK</sequence>
<keyword evidence="5 7" id="KW-1133">Transmembrane helix</keyword>
<dbReference type="GO" id="GO:0016887">
    <property type="term" value="F:ATP hydrolysis activity"/>
    <property type="evidence" value="ECO:0007669"/>
    <property type="project" value="InterPro"/>
</dbReference>
<organism evidence="10 11">
    <name type="scientific">Anaerotruncus colihominis</name>
    <dbReference type="NCBI Taxonomy" id="169435"/>
    <lineage>
        <taxon>Bacteria</taxon>
        <taxon>Bacillati</taxon>
        <taxon>Bacillota</taxon>
        <taxon>Clostridia</taxon>
        <taxon>Eubacteriales</taxon>
        <taxon>Oscillospiraceae</taxon>
        <taxon>Anaerotruncus</taxon>
    </lineage>
</organism>
<evidence type="ECO:0000259" key="8">
    <source>
        <dbReference type="PROSITE" id="PS50893"/>
    </source>
</evidence>
<name>A0A174SX43_9FIRM</name>
<evidence type="ECO:0000256" key="3">
    <source>
        <dbReference type="ARBA" id="ARBA00022741"/>
    </source>
</evidence>
<evidence type="ECO:0000256" key="5">
    <source>
        <dbReference type="ARBA" id="ARBA00022989"/>
    </source>
</evidence>
<dbReference type="Pfam" id="PF00005">
    <property type="entry name" value="ABC_tran"/>
    <property type="match status" value="1"/>
</dbReference>
<dbReference type="InterPro" id="IPR039421">
    <property type="entry name" value="Type_1_exporter"/>
</dbReference>
<feature type="domain" description="ABC transmembrane type-1" evidence="9">
    <location>
        <begin position="13"/>
        <end position="294"/>
    </location>
</feature>
<dbReference type="Gene3D" id="1.20.1560.10">
    <property type="entry name" value="ABC transporter type 1, transmembrane domain"/>
    <property type="match status" value="1"/>
</dbReference>
<feature type="transmembrane region" description="Helical" evidence="7">
    <location>
        <begin position="123"/>
        <end position="143"/>
    </location>
</feature>
<dbReference type="InterPro" id="IPR003439">
    <property type="entry name" value="ABC_transporter-like_ATP-bd"/>
</dbReference>
<keyword evidence="4 10" id="KW-0067">ATP-binding</keyword>
<keyword evidence="3" id="KW-0547">Nucleotide-binding</keyword>
<dbReference type="RefSeq" id="WP_055245657.1">
    <property type="nucleotide sequence ID" value="NZ_CABIWA010000036.1"/>
</dbReference>
<evidence type="ECO:0000256" key="4">
    <source>
        <dbReference type="ARBA" id="ARBA00022840"/>
    </source>
</evidence>
<feature type="transmembrane region" description="Helical" evidence="7">
    <location>
        <begin position="237"/>
        <end position="259"/>
    </location>
</feature>
<keyword evidence="2 7" id="KW-0812">Transmembrane</keyword>
<protein>
    <submittedName>
        <fullName evidence="10">Lipid A export ATP-binding/permease protein MsbA</fullName>
        <ecNumber evidence="10">3.6.3.-</ecNumber>
    </submittedName>
</protein>
<dbReference type="GO" id="GO:0005524">
    <property type="term" value="F:ATP binding"/>
    <property type="evidence" value="ECO:0007669"/>
    <property type="project" value="UniProtKB-KW"/>
</dbReference>
<dbReference type="PROSITE" id="PS50929">
    <property type="entry name" value="ABC_TM1F"/>
    <property type="match status" value="1"/>
</dbReference>
<keyword evidence="10" id="KW-0378">Hydrolase</keyword>
<keyword evidence="6 7" id="KW-0472">Membrane</keyword>
<dbReference type="EMBL" id="CZBE01000020">
    <property type="protein sequence ID" value="CUP99109.1"/>
    <property type="molecule type" value="Genomic_DNA"/>
</dbReference>
<dbReference type="InterPro" id="IPR011527">
    <property type="entry name" value="ABC1_TM_dom"/>
</dbReference>
<evidence type="ECO:0000313" key="11">
    <source>
        <dbReference type="Proteomes" id="UP000095765"/>
    </source>
</evidence>
<evidence type="ECO:0000256" key="7">
    <source>
        <dbReference type="SAM" id="Phobius"/>
    </source>
</evidence>
<dbReference type="OrthoDB" id="95687at2"/>
<dbReference type="AlphaFoldDB" id="A0A174SX43"/>
<dbReference type="Pfam" id="PF00664">
    <property type="entry name" value="ABC_membrane"/>
    <property type="match status" value="1"/>
</dbReference>
<dbReference type="PANTHER" id="PTHR43394">
    <property type="entry name" value="ATP-DEPENDENT PERMEASE MDL1, MITOCHONDRIAL"/>
    <property type="match status" value="1"/>
</dbReference>
<dbReference type="PROSITE" id="PS00211">
    <property type="entry name" value="ABC_TRANSPORTER_1"/>
    <property type="match status" value="1"/>
</dbReference>
<dbReference type="PROSITE" id="PS50893">
    <property type="entry name" value="ABC_TRANSPORTER_2"/>
    <property type="match status" value="1"/>
</dbReference>
<dbReference type="InterPro" id="IPR036640">
    <property type="entry name" value="ABC1_TM_sf"/>
</dbReference>
<dbReference type="SMART" id="SM00382">
    <property type="entry name" value="AAA"/>
    <property type="match status" value="1"/>
</dbReference>
<evidence type="ECO:0000259" key="9">
    <source>
        <dbReference type="PROSITE" id="PS50929"/>
    </source>
</evidence>
<dbReference type="InterPro" id="IPR003593">
    <property type="entry name" value="AAA+_ATPase"/>
</dbReference>
<evidence type="ECO:0000313" key="10">
    <source>
        <dbReference type="EMBL" id="CUP99109.1"/>
    </source>
</evidence>
<evidence type="ECO:0000256" key="2">
    <source>
        <dbReference type="ARBA" id="ARBA00022692"/>
    </source>
</evidence>
<evidence type="ECO:0000256" key="6">
    <source>
        <dbReference type="ARBA" id="ARBA00023136"/>
    </source>
</evidence>
<dbReference type="InterPro" id="IPR017871">
    <property type="entry name" value="ABC_transporter-like_CS"/>
</dbReference>
<feature type="transmembrane region" description="Helical" evidence="7">
    <location>
        <begin position="12"/>
        <end position="36"/>
    </location>
</feature>
<feature type="transmembrane region" description="Helical" evidence="7">
    <location>
        <begin position="48"/>
        <end position="72"/>
    </location>
</feature>
<dbReference type="SUPFAM" id="SSF90123">
    <property type="entry name" value="ABC transporter transmembrane region"/>
    <property type="match status" value="1"/>
</dbReference>
<reference evidence="10 11" key="1">
    <citation type="submission" date="2015-09" db="EMBL/GenBank/DDBJ databases">
        <authorList>
            <consortium name="Pathogen Informatics"/>
        </authorList>
    </citation>
    <scope>NUCLEOTIDE SEQUENCE [LARGE SCALE GENOMIC DNA]</scope>
    <source>
        <strain evidence="10 11">2789STDY5834939</strain>
    </source>
</reference>
<proteinExistence type="predicted"/>
<dbReference type="GO" id="GO:0015421">
    <property type="term" value="F:ABC-type oligopeptide transporter activity"/>
    <property type="evidence" value="ECO:0007669"/>
    <property type="project" value="TreeGrafter"/>
</dbReference>
<dbReference type="PANTHER" id="PTHR43394:SF1">
    <property type="entry name" value="ATP-BINDING CASSETTE SUB-FAMILY B MEMBER 10, MITOCHONDRIAL"/>
    <property type="match status" value="1"/>
</dbReference>
<feature type="transmembrane region" description="Helical" evidence="7">
    <location>
        <begin position="149"/>
        <end position="173"/>
    </location>
</feature>
<feature type="domain" description="ABC transporter" evidence="8">
    <location>
        <begin position="325"/>
        <end position="559"/>
    </location>
</feature>
<dbReference type="InterPro" id="IPR027417">
    <property type="entry name" value="P-loop_NTPase"/>
</dbReference>
<dbReference type="Proteomes" id="UP000095765">
    <property type="component" value="Unassembled WGS sequence"/>
</dbReference>
<gene>
    <name evidence="10" type="primary">msbA_2</name>
    <name evidence="10" type="ORF">ERS852551_02667</name>
</gene>
<evidence type="ECO:0000256" key="1">
    <source>
        <dbReference type="ARBA" id="ARBA00004651"/>
    </source>
</evidence>
<comment type="subcellular location">
    <subcellularLocation>
        <location evidence="1">Cell membrane</location>
        <topology evidence="1">Multi-pass membrane protein</topology>
    </subcellularLocation>
</comment>
<dbReference type="GO" id="GO:0005886">
    <property type="term" value="C:plasma membrane"/>
    <property type="evidence" value="ECO:0007669"/>
    <property type="project" value="UniProtKB-SubCell"/>
</dbReference>